<keyword evidence="3" id="KW-1185">Reference proteome</keyword>
<evidence type="ECO:0008006" key="4">
    <source>
        <dbReference type="Google" id="ProtNLM"/>
    </source>
</evidence>
<evidence type="ECO:0000313" key="1">
    <source>
        <dbReference type="EMBL" id="AWM37352.1"/>
    </source>
</evidence>
<protein>
    <recommendedName>
        <fullName evidence="4">DUF2262 domain-containing protein</fullName>
    </recommendedName>
</protein>
<dbReference type="KEGG" id="gog:C1280_10220"/>
<evidence type="ECO:0000313" key="2">
    <source>
        <dbReference type="EMBL" id="AWM38165.1"/>
    </source>
</evidence>
<name>A0A2Z3H4X9_9BACT</name>
<gene>
    <name evidence="1" type="ORF">C1280_10220</name>
    <name evidence="2" type="ORF">C1280_14995</name>
</gene>
<dbReference type="KEGG" id="gog:C1280_14995"/>
<dbReference type="EMBL" id="CP025958">
    <property type="protein sequence ID" value="AWM38165.1"/>
    <property type="molecule type" value="Genomic_DNA"/>
</dbReference>
<sequence length="149" mass="17487">MDDSLIRDGTLGPVLWDEEWRWWRFRVGAFGGRRVMGYIFPTDQAVPMSGVEFETIRGHVAWICENEPTMLKLVVDRMYSWWERTEWAEELRSSITNPELFREQLQLECVHFKGDVAEVGYGTGDLMNAHSFWIIFNQPGLLPEKVMWG</sequence>
<dbReference type="RefSeq" id="WP_010038110.1">
    <property type="nucleotide sequence ID" value="NZ_CP025958.1"/>
</dbReference>
<reference evidence="2 3" key="1">
    <citation type="submission" date="2018-01" db="EMBL/GenBank/DDBJ databases">
        <title>G. obscuriglobus.</title>
        <authorList>
            <person name="Franke J."/>
            <person name="Blomberg W."/>
            <person name="Selmecki A."/>
        </authorList>
    </citation>
    <scope>NUCLEOTIDE SEQUENCE [LARGE SCALE GENOMIC DNA]</scope>
    <source>
        <strain evidence="2 3">DSM 5831</strain>
    </source>
</reference>
<accession>A0A2Z3H4X9</accession>
<dbReference type="EMBL" id="CP025958">
    <property type="protein sequence ID" value="AWM37352.1"/>
    <property type="molecule type" value="Genomic_DNA"/>
</dbReference>
<dbReference type="AlphaFoldDB" id="A0A2Z3H4X9"/>
<dbReference type="Proteomes" id="UP000245802">
    <property type="component" value="Chromosome"/>
</dbReference>
<evidence type="ECO:0000313" key="3">
    <source>
        <dbReference type="Proteomes" id="UP000245802"/>
    </source>
</evidence>
<organism evidence="2 3">
    <name type="scientific">Gemmata obscuriglobus</name>
    <dbReference type="NCBI Taxonomy" id="114"/>
    <lineage>
        <taxon>Bacteria</taxon>
        <taxon>Pseudomonadati</taxon>
        <taxon>Planctomycetota</taxon>
        <taxon>Planctomycetia</taxon>
        <taxon>Gemmatales</taxon>
        <taxon>Gemmataceae</taxon>
        <taxon>Gemmata</taxon>
    </lineage>
</organism>
<proteinExistence type="predicted"/>
<dbReference type="OrthoDB" id="9814383at2"/>